<dbReference type="RefSeq" id="WP_188727830.1">
    <property type="nucleotide sequence ID" value="NZ_BMIT01000004.1"/>
</dbReference>
<evidence type="ECO:0000313" key="4">
    <source>
        <dbReference type="Proteomes" id="UP000638462"/>
    </source>
</evidence>
<dbReference type="PROSITE" id="PS51257">
    <property type="entry name" value="PROKAR_LIPOPROTEIN"/>
    <property type="match status" value="1"/>
</dbReference>
<accession>A0ABQ1TAH6</accession>
<evidence type="ECO:0000313" key="3">
    <source>
        <dbReference type="EMBL" id="GGE88887.1"/>
    </source>
</evidence>
<dbReference type="Pfam" id="PF08139">
    <property type="entry name" value="LPAM_1"/>
    <property type="match status" value="1"/>
</dbReference>
<keyword evidence="4" id="KW-1185">Reference proteome</keyword>
<dbReference type="InterPro" id="IPR012640">
    <property type="entry name" value="Membr_lipoprot_lipid_attach_CS"/>
</dbReference>
<dbReference type="Proteomes" id="UP000638462">
    <property type="component" value="Unassembled WGS sequence"/>
</dbReference>
<protein>
    <recommendedName>
        <fullName evidence="1">Type IV secretion system putative lipoprotein virB7</fullName>
    </recommendedName>
</protein>
<keyword evidence="2" id="KW-0732">Signal</keyword>
<evidence type="ECO:0000256" key="1">
    <source>
        <dbReference type="ARBA" id="ARBA00017922"/>
    </source>
</evidence>
<organism evidence="3 4">
    <name type="scientific">Pseudoalteromonas gelatinilytica</name>
    <dbReference type="NCBI Taxonomy" id="1703256"/>
    <lineage>
        <taxon>Bacteria</taxon>
        <taxon>Pseudomonadati</taxon>
        <taxon>Pseudomonadota</taxon>
        <taxon>Gammaproteobacteria</taxon>
        <taxon>Alteromonadales</taxon>
        <taxon>Pseudoalteromonadaceae</taxon>
        <taxon>Pseudoalteromonas</taxon>
    </lineage>
</organism>
<reference evidence="4" key="1">
    <citation type="journal article" date="2019" name="Int. J. Syst. Evol. Microbiol.">
        <title>The Global Catalogue of Microorganisms (GCM) 10K type strain sequencing project: providing services to taxonomists for standard genome sequencing and annotation.</title>
        <authorList>
            <consortium name="The Broad Institute Genomics Platform"/>
            <consortium name="The Broad Institute Genome Sequencing Center for Infectious Disease"/>
            <person name="Wu L."/>
            <person name="Ma J."/>
        </authorList>
    </citation>
    <scope>NUCLEOTIDE SEQUENCE [LARGE SCALE GENOMIC DNA]</scope>
    <source>
        <strain evidence="4">CGMCC 1.15394</strain>
    </source>
</reference>
<name>A0ABQ1TAH6_9GAMM</name>
<proteinExistence type="predicted"/>
<dbReference type="EMBL" id="BMIT01000004">
    <property type="protein sequence ID" value="GGE88887.1"/>
    <property type="molecule type" value="Genomic_DNA"/>
</dbReference>
<gene>
    <name evidence="3" type="ORF">GCM10008027_12230</name>
</gene>
<sequence>MRKTLLGLSLIAALTGCNDDDKNETIIEQVANVKLVALEDPEQTTYQPGQPINIDFTIESQLLDTEHVGVAFMAIAKTNIDQLTTDEEPEGFDLGTHYISQLSDGEHHFTAELMLPNEEIPSDEYVIAAYVDSAQLIDSEADLDDNRSRNYAEDTTTYAQINIDSKGYHDFQIDVLSVGDGFAMFPDIGNRETTSQGAPSHKRSDLVGHFDAVKYGSSVNNARVTAKLTIDGVDFDAHFWQEDLDHYSDGMMIKFNDHEQSHYFPYDIAINGILLDKLQQSYDSEAEENSFELTFTIHDLSEYEEANVENNTLQITVPYSLYDQQEPDQSMLDGHGIVLPESTGAQVSRNSQVSYVPGNLDSPNAAVISLPNFLWAFEIFANTYGDKSKVAIVPSFISWVLLQSSNGGYASALATGAFDLYMFDHSMSLFSAGAWGTVDGGNGTATYSMNVSLLGNDLIDEGETISALDESYGYDWEEEQKLFSTTFTIVIVPISVSAGVTGSVGVNTDLVYADQTFSIGGDVLTASLDAYATAGIDLLIASGGIGVDFLIISDTLSATAYVDVSKALSDSEITYGIDVSNNMKAIEGEFYLWVKYPGYKFCCSFPTKTATKTLYNTGALYDKTWQMIDYSDSFKF</sequence>
<comment type="caution">
    <text evidence="3">The sequence shown here is derived from an EMBL/GenBank/DDBJ whole genome shotgun (WGS) entry which is preliminary data.</text>
</comment>
<evidence type="ECO:0000256" key="2">
    <source>
        <dbReference type="ARBA" id="ARBA00022729"/>
    </source>
</evidence>